<evidence type="ECO:0000256" key="2">
    <source>
        <dbReference type="ARBA" id="ARBA00023043"/>
    </source>
</evidence>
<feature type="repeat" description="ANK" evidence="3">
    <location>
        <begin position="34"/>
        <end position="66"/>
    </location>
</feature>
<dbReference type="PROSITE" id="PS50088">
    <property type="entry name" value="ANK_REPEAT"/>
    <property type="match status" value="1"/>
</dbReference>
<keyword evidence="4" id="KW-0862">Zinc</keyword>
<keyword evidence="1" id="KW-0677">Repeat</keyword>
<feature type="region of interest" description="Disordered" evidence="5">
    <location>
        <begin position="217"/>
        <end position="248"/>
    </location>
</feature>
<dbReference type="AlphaFoldDB" id="A0A9P5Q0V8"/>
<dbReference type="InterPro" id="IPR000571">
    <property type="entry name" value="Znf_CCCH"/>
</dbReference>
<feature type="compositionally biased region" description="Polar residues" evidence="5">
    <location>
        <begin position="218"/>
        <end position="227"/>
    </location>
</feature>
<dbReference type="OrthoDB" id="20872at2759"/>
<dbReference type="PROSITE" id="PS50103">
    <property type="entry name" value="ZF_C3H1"/>
    <property type="match status" value="2"/>
</dbReference>
<gene>
    <name evidence="7" type="ORF">BDP27DRAFT_880661</name>
</gene>
<reference evidence="7" key="1">
    <citation type="submission" date="2020-11" db="EMBL/GenBank/DDBJ databases">
        <authorList>
            <consortium name="DOE Joint Genome Institute"/>
            <person name="Ahrendt S."/>
            <person name="Riley R."/>
            <person name="Andreopoulos W."/>
            <person name="Labutti K."/>
            <person name="Pangilinan J."/>
            <person name="Ruiz-Duenas F.J."/>
            <person name="Barrasa J.M."/>
            <person name="Sanchez-Garcia M."/>
            <person name="Camarero S."/>
            <person name="Miyauchi S."/>
            <person name="Serrano A."/>
            <person name="Linde D."/>
            <person name="Babiker R."/>
            <person name="Drula E."/>
            <person name="Ayuso-Fernandez I."/>
            <person name="Pacheco R."/>
            <person name="Padilla G."/>
            <person name="Ferreira P."/>
            <person name="Barriuso J."/>
            <person name="Kellner H."/>
            <person name="Castanera R."/>
            <person name="Alfaro M."/>
            <person name="Ramirez L."/>
            <person name="Pisabarro A.G."/>
            <person name="Kuo A."/>
            <person name="Tritt A."/>
            <person name="Lipzen A."/>
            <person name="He G."/>
            <person name="Yan M."/>
            <person name="Ng V."/>
            <person name="Cullen D."/>
            <person name="Martin F."/>
            <person name="Rosso M.-N."/>
            <person name="Henrissat B."/>
            <person name="Hibbett D."/>
            <person name="Martinez A.T."/>
            <person name="Grigoriev I.V."/>
        </authorList>
    </citation>
    <scope>NUCLEOTIDE SEQUENCE</scope>
    <source>
        <strain evidence="7">AH 40177</strain>
    </source>
</reference>
<feature type="region of interest" description="Disordered" evidence="5">
    <location>
        <begin position="269"/>
        <end position="388"/>
    </location>
</feature>
<feature type="zinc finger region" description="C3H1-type" evidence="4">
    <location>
        <begin position="158"/>
        <end position="183"/>
    </location>
</feature>
<feature type="domain" description="C3H1-type" evidence="6">
    <location>
        <begin position="158"/>
        <end position="183"/>
    </location>
</feature>
<feature type="compositionally biased region" description="Low complexity" evidence="5">
    <location>
        <begin position="515"/>
        <end position="526"/>
    </location>
</feature>
<feature type="zinc finger region" description="C3H1-type" evidence="4">
    <location>
        <begin position="381"/>
        <end position="408"/>
    </location>
</feature>
<dbReference type="SMART" id="SM00248">
    <property type="entry name" value="ANK"/>
    <property type="match status" value="1"/>
</dbReference>
<name>A0A9P5Q0V8_9AGAR</name>
<protein>
    <recommendedName>
        <fullName evidence="6">C3H1-type domain-containing protein</fullName>
    </recommendedName>
</protein>
<evidence type="ECO:0000256" key="1">
    <source>
        <dbReference type="ARBA" id="ARBA00022737"/>
    </source>
</evidence>
<dbReference type="SMART" id="SM00356">
    <property type="entry name" value="ZnF_C3H1"/>
    <property type="match status" value="2"/>
</dbReference>
<dbReference type="GO" id="GO:0008270">
    <property type="term" value="F:zinc ion binding"/>
    <property type="evidence" value="ECO:0007669"/>
    <property type="project" value="UniProtKB-KW"/>
</dbReference>
<feature type="compositionally biased region" description="Polar residues" evidence="5">
    <location>
        <begin position="481"/>
        <end position="491"/>
    </location>
</feature>
<evidence type="ECO:0000256" key="4">
    <source>
        <dbReference type="PROSITE-ProRule" id="PRU00723"/>
    </source>
</evidence>
<dbReference type="GO" id="GO:0010468">
    <property type="term" value="P:regulation of gene expression"/>
    <property type="evidence" value="ECO:0007669"/>
    <property type="project" value="UniProtKB-ARBA"/>
</dbReference>
<feature type="domain" description="C3H1-type" evidence="6">
    <location>
        <begin position="381"/>
        <end position="408"/>
    </location>
</feature>
<dbReference type="EMBL" id="JADNRY010000007">
    <property type="protein sequence ID" value="KAF9076071.1"/>
    <property type="molecule type" value="Genomic_DNA"/>
</dbReference>
<feature type="compositionally biased region" description="Basic and acidic residues" evidence="5">
    <location>
        <begin position="465"/>
        <end position="475"/>
    </location>
</feature>
<sequence length="569" mass="60286">MVSALWNASSEGRLGEVQELLKTQSVDVNVKDQIGVTPLIEAVKNGHVEVVQALLAHGADPMSASSQGPPQTYTQDPTILELLNSAQAKIISAAPLNENGFYPEANGDGYALPGSYAYYPPFNTSPPDGAIFYPPPQSHADGQSVMAVGPGNLPPPEIARLIPCRYYPACRYGTSCLFAHPQGPYISGPLPPPAQYPGPYDPMNTNYTPNYYPMPAPSFQSPPSNGMNPILSPPNGVPSEMVPPQPFSPNGAPSVPYVAVSPVGSPTPFPPPPMSAPPLPQVYHQPPPPQQQAPMPPNMYNTPSPSAPPFVVQPNGIHQYPPPPPPVSASIGYLDGGIKSPPLNPQQDAYGVSSPSAPPPVTPREPTSHTRRGSVRRGSFNSRKPPCLFYPAGKCKNGDDCRFPHVMPEYPAPHSFAGGRGGAPRTPRAHVNGHSGSNVNGLETKIASLNVRDRDSRLHQNGHAQENHVKPDNRPRFPQQGFKNGPNSLNNKRPPPLKQQRVPNADDFPVLGNLASPSAKSSSTSTYLPNGNGQGGPTAAQIVSAPARRKDSVPATRASSDSGSVKVGY</sequence>
<dbReference type="Pfam" id="PF12796">
    <property type="entry name" value="Ank_2"/>
    <property type="match status" value="1"/>
</dbReference>
<dbReference type="SUPFAM" id="SSF48403">
    <property type="entry name" value="Ankyrin repeat"/>
    <property type="match status" value="1"/>
</dbReference>
<evidence type="ECO:0000259" key="6">
    <source>
        <dbReference type="PROSITE" id="PS50103"/>
    </source>
</evidence>
<keyword evidence="8" id="KW-1185">Reference proteome</keyword>
<feature type="compositionally biased region" description="Pro residues" evidence="5">
    <location>
        <begin position="231"/>
        <end position="247"/>
    </location>
</feature>
<feature type="compositionally biased region" description="Pro residues" evidence="5">
    <location>
        <begin position="269"/>
        <end position="297"/>
    </location>
</feature>
<dbReference type="Pfam" id="PF14608">
    <property type="entry name" value="zf-CCCH_2"/>
    <property type="match status" value="2"/>
</dbReference>
<dbReference type="Gene3D" id="1.20.120.1350">
    <property type="entry name" value="Pneumovirus matrix protein 2 (M2), zinc-binding domain"/>
    <property type="match status" value="1"/>
</dbReference>
<keyword evidence="4" id="KW-0863">Zinc-finger</keyword>
<dbReference type="InterPro" id="IPR002110">
    <property type="entry name" value="Ankyrin_rpt"/>
</dbReference>
<accession>A0A9P5Q0V8</accession>
<evidence type="ECO:0000313" key="7">
    <source>
        <dbReference type="EMBL" id="KAF9076071.1"/>
    </source>
</evidence>
<keyword evidence="2 3" id="KW-0040">ANK repeat</keyword>
<organism evidence="7 8">
    <name type="scientific">Rhodocollybia butyracea</name>
    <dbReference type="NCBI Taxonomy" id="206335"/>
    <lineage>
        <taxon>Eukaryota</taxon>
        <taxon>Fungi</taxon>
        <taxon>Dikarya</taxon>
        <taxon>Basidiomycota</taxon>
        <taxon>Agaricomycotina</taxon>
        <taxon>Agaricomycetes</taxon>
        <taxon>Agaricomycetidae</taxon>
        <taxon>Agaricales</taxon>
        <taxon>Marasmiineae</taxon>
        <taxon>Omphalotaceae</taxon>
        <taxon>Rhodocollybia</taxon>
    </lineage>
</organism>
<dbReference type="Proteomes" id="UP000772434">
    <property type="component" value="Unassembled WGS sequence"/>
</dbReference>
<dbReference type="Gene3D" id="1.25.40.20">
    <property type="entry name" value="Ankyrin repeat-containing domain"/>
    <property type="match status" value="1"/>
</dbReference>
<dbReference type="PANTHER" id="PTHR24171">
    <property type="entry name" value="ANKYRIN REPEAT DOMAIN-CONTAINING PROTEIN 39-RELATED"/>
    <property type="match status" value="1"/>
</dbReference>
<evidence type="ECO:0000256" key="3">
    <source>
        <dbReference type="PROSITE-ProRule" id="PRU00023"/>
    </source>
</evidence>
<dbReference type="PROSITE" id="PS50297">
    <property type="entry name" value="ANK_REP_REGION"/>
    <property type="match status" value="1"/>
</dbReference>
<comment type="caution">
    <text evidence="7">The sequence shown here is derived from an EMBL/GenBank/DDBJ whole genome shotgun (WGS) entry which is preliminary data.</text>
</comment>
<keyword evidence="4" id="KW-0479">Metal-binding</keyword>
<proteinExistence type="predicted"/>
<dbReference type="InterPro" id="IPR036770">
    <property type="entry name" value="Ankyrin_rpt-contain_sf"/>
</dbReference>
<evidence type="ECO:0000256" key="5">
    <source>
        <dbReference type="SAM" id="MobiDB-lite"/>
    </source>
</evidence>
<evidence type="ECO:0000313" key="8">
    <source>
        <dbReference type="Proteomes" id="UP000772434"/>
    </source>
</evidence>
<feature type="region of interest" description="Disordered" evidence="5">
    <location>
        <begin position="412"/>
        <end position="569"/>
    </location>
</feature>